<accession>D7DQI6</accession>
<dbReference type="GO" id="GO:0005524">
    <property type="term" value="F:ATP binding"/>
    <property type="evidence" value="ECO:0007669"/>
    <property type="project" value="InterPro"/>
</dbReference>
<dbReference type="SFLD" id="SFLDG00002">
    <property type="entry name" value="C1.7:_P-type_atpase_like"/>
    <property type="match status" value="1"/>
</dbReference>
<dbReference type="Gene3D" id="3.40.1110.10">
    <property type="entry name" value="Calcium-transporting ATPase, cytoplasmic domain N"/>
    <property type="match status" value="1"/>
</dbReference>
<dbReference type="InterPro" id="IPR018303">
    <property type="entry name" value="ATPase_P-typ_P_site"/>
</dbReference>
<dbReference type="InParanoid" id="D7DQI6"/>
<keyword evidence="11" id="KW-1185">Reference proteome</keyword>
<evidence type="ECO:0000256" key="4">
    <source>
        <dbReference type="ARBA" id="ARBA00022723"/>
    </source>
</evidence>
<keyword evidence="6 8" id="KW-1133">Transmembrane helix</keyword>
<keyword evidence="4" id="KW-0479">Metal-binding</keyword>
<dbReference type="InterPro" id="IPR059000">
    <property type="entry name" value="ATPase_P-type_domA"/>
</dbReference>
<dbReference type="GO" id="GO:0016020">
    <property type="term" value="C:membrane"/>
    <property type="evidence" value="ECO:0007669"/>
    <property type="project" value="UniProtKB-SubCell"/>
</dbReference>
<evidence type="ECO:0000256" key="5">
    <source>
        <dbReference type="ARBA" id="ARBA00022967"/>
    </source>
</evidence>
<dbReference type="PANTHER" id="PTHR48085">
    <property type="entry name" value="CADMIUM/ZINC-TRANSPORTING ATPASE HMA2-RELATED"/>
    <property type="match status" value="1"/>
</dbReference>
<dbReference type="GO" id="GO:0016887">
    <property type="term" value="F:ATP hydrolysis activity"/>
    <property type="evidence" value="ECO:0007669"/>
    <property type="project" value="InterPro"/>
</dbReference>
<comment type="subcellular location">
    <subcellularLocation>
        <location evidence="1">Membrane</location>
    </subcellularLocation>
</comment>
<dbReference type="PROSITE" id="PS00154">
    <property type="entry name" value="ATPASE_E1_E2"/>
    <property type="match status" value="1"/>
</dbReference>
<dbReference type="Gene3D" id="3.40.50.1000">
    <property type="entry name" value="HAD superfamily/HAD-like"/>
    <property type="match status" value="1"/>
</dbReference>
<dbReference type="InterPro" id="IPR001757">
    <property type="entry name" value="P_typ_ATPase"/>
</dbReference>
<dbReference type="InterPro" id="IPR008250">
    <property type="entry name" value="ATPase_P-typ_transduc_dom_A_sf"/>
</dbReference>
<feature type="transmembrane region" description="Helical" evidence="8">
    <location>
        <begin position="122"/>
        <end position="141"/>
    </location>
</feature>
<dbReference type="SUPFAM" id="SSF56784">
    <property type="entry name" value="HAD-like"/>
    <property type="match status" value="1"/>
</dbReference>
<dbReference type="FunCoup" id="D7DQI6">
    <property type="interactions" value="43"/>
</dbReference>
<reference evidence="10 11" key="1">
    <citation type="submission" date="2010-05" db="EMBL/GenBank/DDBJ databases">
        <title>Complete sequence of Methanococcus voltae A3.</title>
        <authorList>
            <consortium name="US DOE Joint Genome Institute"/>
            <person name="Lucas S."/>
            <person name="Copeland A."/>
            <person name="Lapidus A."/>
            <person name="Cheng J.-F."/>
            <person name="Bruce D."/>
            <person name="Goodwin L."/>
            <person name="Pitluck S."/>
            <person name="Lowry S."/>
            <person name="Clum A."/>
            <person name="Land M."/>
            <person name="Hauser L."/>
            <person name="Kyrpides N."/>
            <person name="Mikhailova N."/>
            <person name="Whitman W.B."/>
            <person name="Woyke T."/>
        </authorList>
    </citation>
    <scope>NUCLEOTIDE SEQUENCE [LARGE SCALE GENOMIC DNA]</scope>
    <source>
        <strain evidence="11">ATCC BAA-1334 / A3</strain>
    </source>
</reference>
<feature type="transmembrane region" description="Helical" evidence="8">
    <location>
        <begin position="713"/>
        <end position="731"/>
    </location>
</feature>
<gene>
    <name evidence="10" type="ordered locus">Mvol_1458</name>
</gene>
<dbReference type="InterPro" id="IPR023214">
    <property type="entry name" value="HAD_sf"/>
</dbReference>
<feature type="transmembrane region" description="Helical" evidence="8">
    <location>
        <begin position="688"/>
        <end position="707"/>
    </location>
</feature>
<evidence type="ECO:0000256" key="2">
    <source>
        <dbReference type="ARBA" id="ARBA00006024"/>
    </source>
</evidence>
<dbReference type="InterPro" id="IPR044492">
    <property type="entry name" value="P_typ_ATPase_HD_dom"/>
</dbReference>
<dbReference type="InterPro" id="IPR051014">
    <property type="entry name" value="Cation_Transport_ATPase_IB"/>
</dbReference>
<dbReference type="SUPFAM" id="SSF81660">
    <property type="entry name" value="Metal cation-transporting ATPase, ATP-binding domain N"/>
    <property type="match status" value="1"/>
</dbReference>
<dbReference type="Pfam" id="PF00702">
    <property type="entry name" value="Hydrolase"/>
    <property type="match status" value="1"/>
</dbReference>
<comment type="similarity">
    <text evidence="2">Belongs to the cation transport ATPase (P-type) (TC 3.A.3) family. Type IB subfamily.</text>
</comment>
<dbReference type="GO" id="GO:0046872">
    <property type="term" value="F:metal ion binding"/>
    <property type="evidence" value="ECO:0007669"/>
    <property type="project" value="UniProtKB-KW"/>
</dbReference>
<keyword evidence="7 8" id="KW-0472">Membrane</keyword>
<evidence type="ECO:0000256" key="1">
    <source>
        <dbReference type="ARBA" id="ARBA00004370"/>
    </source>
</evidence>
<keyword evidence="3 8" id="KW-0812">Transmembrane</keyword>
<dbReference type="InterPro" id="IPR036412">
    <property type="entry name" value="HAD-like_sf"/>
</dbReference>
<dbReference type="SUPFAM" id="SSF81653">
    <property type="entry name" value="Calcium ATPase, transduction domain A"/>
    <property type="match status" value="1"/>
</dbReference>
<evidence type="ECO:0000256" key="3">
    <source>
        <dbReference type="ARBA" id="ARBA00022692"/>
    </source>
</evidence>
<dbReference type="GO" id="GO:0015086">
    <property type="term" value="F:cadmium ion transmembrane transporter activity"/>
    <property type="evidence" value="ECO:0007669"/>
    <property type="project" value="TreeGrafter"/>
</dbReference>
<evidence type="ECO:0000313" key="11">
    <source>
        <dbReference type="Proteomes" id="UP000007722"/>
    </source>
</evidence>
<dbReference type="PANTHER" id="PTHR48085:SF5">
    <property type="entry name" value="CADMIUM_ZINC-TRANSPORTING ATPASE HMA4-RELATED"/>
    <property type="match status" value="1"/>
</dbReference>
<protein>
    <submittedName>
        <fullName evidence="10">Heavy metal translocating P-type ATPase</fullName>
    </submittedName>
</protein>
<feature type="domain" description="P-type ATPase A" evidence="9">
    <location>
        <begin position="207"/>
        <end position="307"/>
    </location>
</feature>
<evidence type="ECO:0000256" key="6">
    <source>
        <dbReference type="ARBA" id="ARBA00022989"/>
    </source>
</evidence>
<dbReference type="GO" id="GO:0019829">
    <property type="term" value="F:ATPase-coupled monoatomic cation transmembrane transporter activity"/>
    <property type="evidence" value="ECO:0007669"/>
    <property type="project" value="InterPro"/>
</dbReference>
<dbReference type="SFLD" id="SFLDS00003">
    <property type="entry name" value="Haloacid_Dehalogenase"/>
    <property type="match status" value="1"/>
</dbReference>
<sequence>MVVKYHLKGLKCSACASKIEQKLKEIYPLTAINLTTFDLFMFDEEFDEKELEKIINSVEKGVKLVKINDYSFKNEKNNKKSENKNINKDIEKINRKKVIELSILSILFPILLYTYYSGYLTQNNAIIGFIIMYLITGRSVIIKTVKNILNGNLFDENFLMTIASIGAFFIGEYPEGVAVMLLYTIGEYLQEKALNNSKKSIDSLVSLKVNYANVYENGEVNTVNPETVNVGDIILVKVGEKVPLDGIVVNGSSTIDTSAITGESFPKSVYENDKIYSGSINLANPLKIKVISDYKHSMISKIRDLIEIANIKKSKSEKFITKFAKYYTPSVIFLSIMIAIIPIIAYGDYSWITKALILLVISCPCALVLSVPLSYFSSIGKLSKEGILLKGSNYIDELTKIKTIAFDKTGTLTYGKFELSEVIPADGNFKKETFLKLAYLAYNAEKNSNHPLAIAICKYYEDKLLSKNNPNYLSNDIFIKLLAKKIKIKSVEEISGKGIVLKYQCNNSKNLKENIFLIGNEKLLKMYDIPIVNSNIGYSTTNVFLVINDKYMGYGSFDDNLKYESRETIAQLSKMGLKNVLLTGDTEKVAEKVAKNLKVDEYYYELLPVDKLNIIEKMSSNDKIAFVGDGINDAPVIKRANVGIAMGNLGSDIAIEASDIIIMNDNLLNIVKGIKIAKYTKKIVHQNIVLSLGVKLLFIMLAIFGSISLWEAVFADVGITILAILNSLRIINKTY</sequence>
<dbReference type="NCBIfam" id="TIGR01525">
    <property type="entry name" value="ATPase-IB_hvy"/>
    <property type="match status" value="1"/>
</dbReference>
<evidence type="ECO:0000313" key="10">
    <source>
        <dbReference type="EMBL" id="ADI37113.1"/>
    </source>
</evidence>
<dbReference type="KEGG" id="mvo:Mvol_1458"/>
<dbReference type="HOGENOM" id="CLU_001771_6_2_2"/>
<dbReference type="Pfam" id="PF00122">
    <property type="entry name" value="E1-E2_ATPase"/>
    <property type="match status" value="1"/>
</dbReference>
<feature type="transmembrane region" description="Helical" evidence="8">
    <location>
        <begin position="98"/>
        <end position="116"/>
    </location>
</feature>
<name>D7DQI6_METV3</name>
<dbReference type="Gene3D" id="3.30.70.100">
    <property type="match status" value="1"/>
</dbReference>
<dbReference type="NCBIfam" id="TIGR01494">
    <property type="entry name" value="ATPase_P-type"/>
    <property type="match status" value="2"/>
</dbReference>
<evidence type="ECO:0000256" key="7">
    <source>
        <dbReference type="ARBA" id="ARBA00023136"/>
    </source>
</evidence>
<evidence type="ECO:0000256" key="8">
    <source>
        <dbReference type="SAM" id="Phobius"/>
    </source>
</evidence>
<dbReference type="InterPro" id="IPR023299">
    <property type="entry name" value="ATPase_P-typ_cyto_dom_N"/>
</dbReference>
<dbReference type="InterPro" id="IPR023298">
    <property type="entry name" value="ATPase_P-typ_TM_dom_sf"/>
</dbReference>
<keyword evidence="5" id="KW-1278">Translocase</keyword>
<dbReference type="eggNOG" id="arCOG01576">
    <property type="taxonomic scope" value="Archaea"/>
</dbReference>
<evidence type="ECO:0000259" key="9">
    <source>
        <dbReference type="Pfam" id="PF00122"/>
    </source>
</evidence>
<proteinExistence type="inferred from homology"/>
<feature type="transmembrane region" description="Helical" evidence="8">
    <location>
        <begin position="351"/>
        <end position="376"/>
    </location>
</feature>
<feature type="transmembrane region" description="Helical" evidence="8">
    <location>
        <begin position="326"/>
        <end position="345"/>
    </location>
</feature>
<dbReference type="EMBL" id="CP002057">
    <property type="protein sequence ID" value="ADI37113.1"/>
    <property type="molecule type" value="Genomic_DNA"/>
</dbReference>
<dbReference type="PRINTS" id="PR00119">
    <property type="entry name" value="CATATPASE"/>
</dbReference>
<dbReference type="SFLD" id="SFLDF00027">
    <property type="entry name" value="p-type_atpase"/>
    <property type="match status" value="1"/>
</dbReference>
<dbReference type="AlphaFoldDB" id="D7DQI6"/>
<dbReference type="Gene3D" id="2.70.150.10">
    <property type="entry name" value="Calcium-transporting ATPase, cytoplasmic transduction domain A"/>
    <property type="match status" value="1"/>
</dbReference>
<dbReference type="Proteomes" id="UP000007722">
    <property type="component" value="Chromosome"/>
</dbReference>
<dbReference type="InterPro" id="IPR027256">
    <property type="entry name" value="P-typ_ATPase_IB"/>
</dbReference>
<organism evidence="10 11">
    <name type="scientific">Methanococcus voltae (strain ATCC BAA-1334 / A3)</name>
    <dbReference type="NCBI Taxonomy" id="456320"/>
    <lineage>
        <taxon>Archaea</taxon>
        <taxon>Methanobacteriati</taxon>
        <taxon>Methanobacteriota</taxon>
        <taxon>Methanomada group</taxon>
        <taxon>Methanococci</taxon>
        <taxon>Methanococcales</taxon>
        <taxon>Methanococcaceae</taxon>
        <taxon>Methanococcus</taxon>
    </lineage>
</organism>
<dbReference type="STRING" id="456320.Mvol_1458"/>
<dbReference type="SUPFAM" id="SSF81665">
    <property type="entry name" value="Calcium ATPase, transmembrane domain M"/>
    <property type="match status" value="1"/>
</dbReference>